<keyword evidence="2" id="KW-1185">Reference proteome</keyword>
<sequence>MYPGLWIGGADLWELRHPDEWGEEAGGRSRSEGTDGQVVIPDGRQNLHEYLATELGVDLRGARSTGPL</sequence>
<dbReference type="Proteomes" id="UP000266895">
    <property type="component" value="Chromosome"/>
</dbReference>
<evidence type="ECO:0000313" key="1">
    <source>
        <dbReference type="EMBL" id="VEG28230.1"/>
    </source>
</evidence>
<protein>
    <submittedName>
        <fullName evidence="1">Uncharacterized protein</fullName>
    </submittedName>
</protein>
<gene>
    <name evidence="1" type="ORF">NCTC11636_01430</name>
</gene>
<name>A0A3S4R3G8_9ACTO</name>
<evidence type="ECO:0000313" key="2">
    <source>
        <dbReference type="Proteomes" id="UP000266895"/>
    </source>
</evidence>
<proteinExistence type="predicted"/>
<reference evidence="1 2" key="1">
    <citation type="submission" date="2018-12" db="EMBL/GenBank/DDBJ databases">
        <authorList>
            <consortium name="Pathogen Informatics"/>
        </authorList>
    </citation>
    <scope>NUCLEOTIDE SEQUENCE [LARGE SCALE GENOMIC DNA]</scope>
    <source>
        <strain evidence="1 2">NCTC11636</strain>
    </source>
</reference>
<dbReference type="AlphaFoldDB" id="A0A3S4R3G8"/>
<dbReference type="RefSeq" id="WP_126382513.1">
    <property type="nucleotide sequence ID" value="NZ_LR134350.1"/>
</dbReference>
<organism evidence="1 2">
    <name type="scientific">Actinomyces howellii</name>
    <dbReference type="NCBI Taxonomy" id="52771"/>
    <lineage>
        <taxon>Bacteria</taxon>
        <taxon>Bacillati</taxon>
        <taxon>Actinomycetota</taxon>
        <taxon>Actinomycetes</taxon>
        <taxon>Actinomycetales</taxon>
        <taxon>Actinomycetaceae</taxon>
        <taxon>Actinomyces</taxon>
    </lineage>
</organism>
<dbReference type="EMBL" id="LR134350">
    <property type="protein sequence ID" value="VEG28230.1"/>
    <property type="molecule type" value="Genomic_DNA"/>
</dbReference>
<dbReference type="KEGG" id="ahw:NCTC11636_01430"/>
<accession>A0A3S4R3G8</accession>